<dbReference type="Proteomes" id="UP000189739">
    <property type="component" value="Unassembled WGS sequence"/>
</dbReference>
<sequence>MKILSPNSRLCLVLAFSIFITLGCGGPGYKKNNDISSGTREDMQKMNNKAIDFIKKGDTKSLTNLLSKEMIEDNATDARVRNMGHAMVVDSFARLDEYYVKNKYIERDTIRSGLKDVNAYSLFYPAVAREMYFTMWVPAQKDVPNKQMVTLVFAKYNYGWKICFMDMKPYGYNGKTGQQLYLDAKKQYAAGQLFDAVNNANLAVACFRPTDAWVYDNEKEAYSFLDKVSGEANKKYKYPIAIDDVPGGVRLVSFSNKLTRQGNFPQLTYITKINIKNTAAIEKENLLIRKAIAKLMPGIDKNNRFIYYLAYNEEPTRDNYLDRYDIRQDNW</sequence>
<organism evidence="1 2">
    <name type="scientific">Mucilaginibacter pedocola</name>
    <dbReference type="NCBI Taxonomy" id="1792845"/>
    <lineage>
        <taxon>Bacteria</taxon>
        <taxon>Pseudomonadati</taxon>
        <taxon>Bacteroidota</taxon>
        <taxon>Sphingobacteriia</taxon>
        <taxon>Sphingobacteriales</taxon>
        <taxon>Sphingobacteriaceae</taxon>
        <taxon>Mucilaginibacter</taxon>
    </lineage>
</organism>
<reference evidence="1 2" key="1">
    <citation type="submission" date="2016-07" db="EMBL/GenBank/DDBJ databases">
        <title>Genomic analysis of zinc-resistant bacterium Mucilaginibacter pedocola TBZ30.</title>
        <authorList>
            <person name="Huang J."/>
            <person name="Tang J."/>
        </authorList>
    </citation>
    <scope>NUCLEOTIDE SEQUENCE [LARGE SCALE GENOMIC DNA]</scope>
    <source>
        <strain evidence="1 2">TBZ30</strain>
    </source>
</reference>
<dbReference type="PROSITE" id="PS51257">
    <property type="entry name" value="PROKAR_LIPOPROTEIN"/>
    <property type="match status" value="1"/>
</dbReference>
<dbReference type="AlphaFoldDB" id="A0A1S9P6C1"/>
<evidence type="ECO:0000313" key="2">
    <source>
        <dbReference type="Proteomes" id="UP000189739"/>
    </source>
</evidence>
<protein>
    <submittedName>
        <fullName evidence="1">Uncharacterized protein</fullName>
    </submittedName>
</protein>
<gene>
    <name evidence="1" type="ORF">BC343_18830</name>
</gene>
<comment type="caution">
    <text evidence="1">The sequence shown here is derived from an EMBL/GenBank/DDBJ whole genome shotgun (WGS) entry which is preliminary data.</text>
</comment>
<dbReference type="EMBL" id="MBTF01000039">
    <property type="protein sequence ID" value="OOQ56500.1"/>
    <property type="molecule type" value="Genomic_DNA"/>
</dbReference>
<evidence type="ECO:0000313" key="1">
    <source>
        <dbReference type="EMBL" id="OOQ56500.1"/>
    </source>
</evidence>
<proteinExistence type="predicted"/>
<name>A0A1S9P6C1_9SPHI</name>
<accession>A0A1S9P6C1</accession>
<keyword evidence="2" id="KW-1185">Reference proteome</keyword>
<dbReference type="OrthoDB" id="1113095at2"/>
<dbReference type="RefSeq" id="WP_078351458.1">
    <property type="nucleotide sequence ID" value="NZ_MBTF01000039.1"/>
</dbReference>